<dbReference type="SUPFAM" id="SSF52540">
    <property type="entry name" value="P-loop containing nucleoside triphosphate hydrolases"/>
    <property type="match status" value="1"/>
</dbReference>
<dbReference type="Gene3D" id="3.30.1370.110">
    <property type="match status" value="1"/>
</dbReference>
<reference evidence="11 12" key="2">
    <citation type="submission" date="2008-11" db="EMBL/GenBank/DDBJ databases">
        <authorList>
            <person name="Fulton L."/>
            <person name="Clifton S."/>
            <person name="Fulton B."/>
            <person name="Xu J."/>
            <person name="Minx P."/>
            <person name="Pepin K.H."/>
            <person name="Johnson M."/>
            <person name="Bhonagiri V."/>
            <person name="Nash W.E."/>
            <person name="Mardis E.R."/>
            <person name="Wilson R.K."/>
        </authorList>
    </citation>
    <scope>NUCLEOTIDE SEQUENCE [LARGE SCALE GENOMIC DNA]</scope>
    <source>
        <strain evidence="11 12">ATCC 43243</strain>
    </source>
</reference>
<dbReference type="GO" id="GO:0030983">
    <property type="term" value="F:mismatched DNA binding"/>
    <property type="evidence" value="ECO:0007669"/>
    <property type="project" value="InterPro"/>
</dbReference>
<keyword evidence="8" id="KW-0255">Endonuclease</keyword>
<dbReference type="Proteomes" id="UP000003136">
    <property type="component" value="Unassembled WGS sequence"/>
</dbReference>
<dbReference type="EC" id="3.1.-.-" evidence="8"/>
<proteinExistence type="inferred from homology"/>
<dbReference type="GO" id="GO:0006298">
    <property type="term" value="P:mismatch repair"/>
    <property type="evidence" value="ECO:0007669"/>
    <property type="project" value="InterPro"/>
</dbReference>
<evidence type="ECO:0000256" key="7">
    <source>
        <dbReference type="ARBA" id="ARBA00023125"/>
    </source>
</evidence>
<dbReference type="GO" id="GO:0043023">
    <property type="term" value="F:ribosomal large subunit binding"/>
    <property type="evidence" value="ECO:0007669"/>
    <property type="project" value="UniProtKB-UniRule"/>
</dbReference>
<evidence type="ECO:0000256" key="4">
    <source>
        <dbReference type="ARBA" id="ARBA00022801"/>
    </source>
</evidence>
<keyword evidence="12" id="KW-1185">Reference proteome</keyword>
<keyword evidence="2 8" id="KW-0699">rRNA-binding</keyword>
<evidence type="ECO:0000259" key="10">
    <source>
        <dbReference type="PROSITE" id="PS50828"/>
    </source>
</evidence>
<evidence type="ECO:0000313" key="11">
    <source>
        <dbReference type="EMBL" id="EEC56228.1"/>
    </source>
</evidence>
<dbReference type="Pfam" id="PF01713">
    <property type="entry name" value="Smr"/>
    <property type="match status" value="1"/>
</dbReference>
<name>B7AVI7_9FIRM</name>
<dbReference type="InterPro" id="IPR036063">
    <property type="entry name" value="Smr_dom_sf"/>
</dbReference>
<dbReference type="GO" id="GO:0045910">
    <property type="term" value="P:negative regulation of DNA recombination"/>
    <property type="evidence" value="ECO:0007669"/>
    <property type="project" value="InterPro"/>
</dbReference>
<sequence>MDMYFQKGVFIMNEKVLKTLEYNKITEKLEGYAATDMTRRMCHELQPMTDITSIEAALSNTNDALGRSITHSAPSFGGFADCRMCIKRLEAGGSLNTRELLNIGSILEAAARASSYAGHKEEADSLTPLFESLDPVTSLAAEIKRCILSEDEISDDASQNLKDIRRKIKAGQDKIHTELTSLLNSASVRTYLQDYVITTRNGRYCLPVKAEYKSNVPGMVHDQSATGSTFFIEPMSVVKLNNDLKELSLKEEAEIEVILARISSHCAEYADAILTDQESLVRLDFAFAKASLSRFYKCSRPVMNENGYINIKKGRHPLIEPHHVVPIDIWLGRDFDLLIITGPNTGGKTVSLKTVGLLTLMGQSGLNIPAFDNSELAVFKKVYADIGDEQSIEQSLSTFSSHMTNTVKILRYADRNTLILFDEIGAGTDPTEGAALATAILANLHKRGIRTIATTHYSELKVYALSTPGVENACCEFDVESLRPTYRLLIGVPGKSNAFAISSKLGLSDYIINDAQNRIETQDVKFEDVLTDLEGSRIALEEERREVAELKEEAARLKTQLQSERAKFNEQRDRILDKASTEAARILQEAKDYADETIRVMNKHGMTVQELEKSRTKVRDKMNSTRERISAGRKKDEPAEPRKVHKPSEFTLGTRVKVLSMNLVGTVSTRPDARGNLFVQMGIIRSKVNISDLEIIEEDAFGNAISKGSRTGRKPAGGLGGSGSIKMGKSSSISPEINLLGYTVDEAVAKLDKYLDDAYLSGIPQVRIVHGKGTGALRNGVAAYLKGISYVKSFRLGEQGEGDAGVTIVEFK</sequence>
<dbReference type="InterPro" id="IPR005747">
    <property type="entry name" value="MutS2"/>
</dbReference>
<evidence type="ECO:0000256" key="5">
    <source>
        <dbReference type="ARBA" id="ARBA00022840"/>
    </source>
</evidence>
<accession>B7AVI7</accession>
<comment type="function">
    <text evidence="8">Endonuclease that is involved in the suppression of homologous recombination and thus may have a key role in the control of bacterial genetic diversity.</text>
</comment>
<reference evidence="11 12" key="1">
    <citation type="submission" date="2008-11" db="EMBL/GenBank/DDBJ databases">
        <title>Draft genome sequence of Bacteroides pectinophilus (ATCC 43243).</title>
        <authorList>
            <person name="Sudarsanam P."/>
            <person name="Ley R."/>
            <person name="Guruge J."/>
            <person name="Turnbaugh P.J."/>
            <person name="Mahowald M."/>
            <person name="Liep D."/>
            <person name="Gordon J."/>
        </authorList>
    </citation>
    <scope>NUCLEOTIDE SEQUENCE [LARGE SCALE GENOMIC DNA]</scope>
    <source>
        <strain evidence="11 12">ATCC 43243</strain>
    </source>
</reference>
<evidence type="ECO:0000256" key="1">
    <source>
        <dbReference type="ARBA" id="ARBA00022722"/>
    </source>
</evidence>
<dbReference type="PROSITE" id="PS00486">
    <property type="entry name" value="DNA_MISMATCH_REPAIR_2"/>
    <property type="match status" value="1"/>
</dbReference>
<evidence type="ECO:0000256" key="6">
    <source>
        <dbReference type="ARBA" id="ARBA00022884"/>
    </source>
</evidence>
<keyword evidence="1 8" id="KW-0540">Nuclease</keyword>
<dbReference type="HOGENOM" id="CLU_011252_2_1_9"/>
<evidence type="ECO:0000256" key="8">
    <source>
        <dbReference type="HAMAP-Rule" id="MF_00092"/>
    </source>
</evidence>
<dbReference type="HAMAP" id="MF_00092">
    <property type="entry name" value="MutS2"/>
    <property type="match status" value="1"/>
</dbReference>
<feature type="binding site" evidence="8">
    <location>
        <begin position="342"/>
        <end position="349"/>
    </location>
    <ligand>
        <name>ATP</name>
        <dbReference type="ChEBI" id="CHEBI:30616"/>
    </ligand>
</feature>
<dbReference type="NCBIfam" id="TIGR01069">
    <property type="entry name" value="mutS2"/>
    <property type="match status" value="1"/>
</dbReference>
<dbReference type="InterPro" id="IPR002625">
    <property type="entry name" value="Smr_dom"/>
</dbReference>
<dbReference type="GO" id="GO:0140664">
    <property type="term" value="F:ATP-dependent DNA damage sensor activity"/>
    <property type="evidence" value="ECO:0007669"/>
    <property type="project" value="InterPro"/>
</dbReference>
<dbReference type="InterPro" id="IPR045076">
    <property type="entry name" value="MutS"/>
</dbReference>
<dbReference type="SMART" id="SM00534">
    <property type="entry name" value="MUTSac"/>
    <property type="match status" value="1"/>
</dbReference>
<dbReference type="PANTHER" id="PTHR48466">
    <property type="entry name" value="OS10G0509000 PROTEIN-RELATED"/>
    <property type="match status" value="1"/>
</dbReference>
<dbReference type="PANTHER" id="PTHR48466:SF2">
    <property type="entry name" value="OS10G0509000 PROTEIN"/>
    <property type="match status" value="1"/>
</dbReference>
<dbReference type="GO" id="GO:0005524">
    <property type="term" value="F:ATP binding"/>
    <property type="evidence" value="ECO:0007669"/>
    <property type="project" value="UniProtKB-UniRule"/>
</dbReference>
<dbReference type="InterPro" id="IPR036187">
    <property type="entry name" value="DNA_mismatch_repair_MutS_sf"/>
</dbReference>
<dbReference type="InterPro" id="IPR027417">
    <property type="entry name" value="P-loop_NTPase"/>
</dbReference>
<dbReference type="CDD" id="cd03280">
    <property type="entry name" value="ABC_MutS2"/>
    <property type="match status" value="1"/>
</dbReference>
<dbReference type="EMBL" id="ABVQ01000037">
    <property type="protein sequence ID" value="EEC56228.1"/>
    <property type="molecule type" value="Genomic_DNA"/>
</dbReference>
<dbReference type="Pfam" id="PF00488">
    <property type="entry name" value="MutS_V"/>
    <property type="match status" value="1"/>
</dbReference>
<protein>
    <recommendedName>
        <fullName evidence="8">Endonuclease MutS2</fullName>
        <ecNumber evidence="8">3.1.-.-</ecNumber>
    </recommendedName>
    <alternativeName>
        <fullName evidence="8">Ribosome-associated protein quality control-upstream factor</fullName>
        <shortName evidence="8">RQC-upstream factor</shortName>
        <shortName evidence="8">RqcU</shortName>
        <ecNumber evidence="8">3.6.4.-</ecNumber>
    </alternativeName>
</protein>
<dbReference type="GO" id="GO:0019843">
    <property type="term" value="F:rRNA binding"/>
    <property type="evidence" value="ECO:0007669"/>
    <property type="project" value="UniProtKB-UniRule"/>
</dbReference>
<comment type="similarity">
    <text evidence="8">Belongs to the DNA mismatch repair MutS family. MutS2 subfamily.</text>
</comment>
<keyword evidence="4 8" id="KW-0378">Hydrolase</keyword>
<feature type="domain" description="Smr" evidence="10">
    <location>
        <begin position="737"/>
        <end position="812"/>
    </location>
</feature>
<feature type="region of interest" description="Disordered" evidence="9">
    <location>
        <begin position="620"/>
        <end position="645"/>
    </location>
</feature>
<evidence type="ECO:0000313" key="12">
    <source>
        <dbReference type="Proteomes" id="UP000003136"/>
    </source>
</evidence>
<dbReference type="EC" id="3.6.4.-" evidence="8"/>
<evidence type="ECO:0000256" key="9">
    <source>
        <dbReference type="SAM" id="MobiDB-lite"/>
    </source>
</evidence>
<dbReference type="SMART" id="SM00463">
    <property type="entry name" value="SMR"/>
    <property type="match status" value="1"/>
</dbReference>
<evidence type="ECO:0000256" key="2">
    <source>
        <dbReference type="ARBA" id="ARBA00022730"/>
    </source>
</evidence>
<dbReference type="eggNOG" id="COG1193">
    <property type="taxonomic scope" value="Bacteria"/>
</dbReference>
<comment type="subunit">
    <text evidence="8">Homodimer. Binds to stalled ribosomes, contacting rRNA.</text>
</comment>
<dbReference type="SUPFAM" id="SSF48334">
    <property type="entry name" value="DNA repair protein MutS, domain III"/>
    <property type="match status" value="1"/>
</dbReference>
<keyword evidence="3 8" id="KW-0547">Nucleotide-binding</keyword>
<keyword evidence="5 8" id="KW-0067">ATP-binding</keyword>
<dbReference type="FunFam" id="3.40.50.300:FF:000830">
    <property type="entry name" value="Endonuclease MutS2"/>
    <property type="match status" value="1"/>
</dbReference>
<dbReference type="PIRSF" id="PIRSF005814">
    <property type="entry name" value="MutS_YshD"/>
    <property type="match status" value="1"/>
</dbReference>
<dbReference type="SUPFAM" id="SSF160443">
    <property type="entry name" value="SMR domain-like"/>
    <property type="match status" value="1"/>
</dbReference>
<dbReference type="AlphaFoldDB" id="B7AVI7"/>
<dbReference type="GO" id="GO:0016887">
    <property type="term" value="F:ATP hydrolysis activity"/>
    <property type="evidence" value="ECO:0007669"/>
    <property type="project" value="InterPro"/>
</dbReference>
<comment type="function">
    <text evidence="8">Acts as a ribosome collision sensor, splitting the ribosome into its 2 subunits. Detects stalled/collided 70S ribosomes which it binds and splits by an ATP-hydrolysis driven conformational change. Acts upstream of the ribosome quality control system (RQC), a ribosome-associated complex that mediates the extraction of incompletely synthesized nascent chains from stalled ribosomes and their subsequent degradation. Probably generates substrates for RQC.</text>
</comment>
<dbReference type="InterPro" id="IPR007696">
    <property type="entry name" value="DNA_mismatch_repair_MutS_core"/>
</dbReference>
<evidence type="ECO:0000256" key="3">
    <source>
        <dbReference type="ARBA" id="ARBA00022741"/>
    </source>
</evidence>
<keyword evidence="7 8" id="KW-0238">DNA-binding</keyword>
<dbReference type="PROSITE" id="PS50828">
    <property type="entry name" value="SMR"/>
    <property type="match status" value="1"/>
</dbReference>
<dbReference type="GO" id="GO:0004519">
    <property type="term" value="F:endonuclease activity"/>
    <property type="evidence" value="ECO:0007669"/>
    <property type="project" value="UniProtKB-UniRule"/>
</dbReference>
<dbReference type="SMART" id="SM00533">
    <property type="entry name" value="MUTSd"/>
    <property type="match status" value="1"/>
</dbReference>
<dbReference type="Gene3D" id="3.40.50.300">
    <property type="entry name" value="P-loop containing nucleotide triphosphate hydrolases"/>
    <property type="match status" value="1"/>
</dbReference>
<keyword evidence="6 8" id="KW-0694">RNA-binding</keyword>
<dbReference type="InterPro" id="IPR000432">
    <property type="entry name" value="DNA_mismatch_repair_MutS_C"/>
</dbReference>
<dbReference type="STRING" id="483218.BACPEC_02735"/>
<organism evidence="11 12">
    <name type="scientific">[Bacteroides] pectinophilus ATCC 43243</name>
    <dbReference type="NCBI Taxonomy" id="483218"/>
    <lineage>
        <taxon>Bacteria</taxon>
        <taxon>Bacillati</taxon>
        <taxon>Bacillota</taxon>
        <taxon>Clostridia</taxon>
        <taxon>Eubacteriales</taxon>
    </lineage>
</organism>
<dbReference type="GO" id="GO:0072344">
    <property type="term" value="P:rescue of stalled ribosome"/>
    <property type="evidence" value="ECO:0007669"/>
    <property type="project" value="UniProtKB-UniRule"/>
</dbReference>
<gene>
    <name evidence="8" type="primary">mutS2</name>
    <name evidence="8" type="synonym">rqcU</name>
    <name evidence="11" type="ORF">BACPEC_02735</name>
</gene>
<dbReference type="Pfam" id="PF20297">
    <property type="entry name" value="MSSS"/>
    <property type="match status" value="1"/>
</dbReference>
<dbReference type="InterPro" id="IPR046893">
    <property type="entry name" value="MSSS"/>
</dbReference>